<dbReference type="Proteomes" id="UP000571817">
    <property type="component" value="Unassembled WGS sequence"/>
</dbReference>
<protein>
    <submittedName>
        <fullName evidence="2">Pimeloyl-ACP methyl ester carboxylesterase</fullName>
    </submittedName>
</protein>
<dbReference type="InterPro" id="IPR000073">
    <property type="entry name" value="AB_hydrolase_1"/>
</dbReference>
<keyword evidence="3" id="KW-1185">Reference proteome</keyword>
<reference evidence="2 3" key="1">
    <citation type="submission" date="2020-07" db="EMBL/GenBank/DDBJ databases">
        <title>Sequencing the genomes of 1000 actinobacteria strains.</title>
        <authorList>
            <person name="Klenk H.-P."/>
        </authorList>
    </citation>
    <scope>NUCLEOTIDE SEQUENCE [LARGE SCALE GENOMIC DNA]</scope>
    <source>
        <strain evidence="2 3">DSM 29531</strain>
    </source>
</reference>
<dbReference type="GO" id="GO:0003824">
    <property type="term" value="F:catalytic activity"/>
    <property type="evidence" value="ECO:0007669"/>
    <property type="project" value="UniProtKB-ARBA"/>
</dbReference>
<dbReference type="RefSeq" id="WP_179482873.1">
    <property type="nucleotide sequence ID" value="NZ_JACCFW010000001.1"/>
</dbReference>
<dbReference type="EMBL" id="JACCFW010000001">
    <property type="protein sequence ID" value="NYJ75880.1"/>
    <property type="molecule type" value="Genomic_DNA"/>
</dbReference>
<name>A0A853DMM8_9MICO</name>
<evidence type="ECO:0000259" key="1">
    <source>
        <dbReference type="Pfam" id="PF00561"/>
    </source>
</evidence>
<dbReference type="Gene3D" id="3.40.50.1820">
    <property type="entry name" value="alpha/beta hydrolase"/>
    <property type="match status" value="1"/>
</dbReference>
<gene>
    <name evidence="2" type="ORF">HNR15_002843</name>
</gene>
<dbReference type="InterPro" id="IPR029058">
    <property type="entry name" value="AB_hydrolase_fold"/>
</dbReference>
<evidence type="ECO:0000313" key="2">
    <source>
        <dbReference type="EMBL" id="NYJ75880.1"/>
    </source>
</evidence>
<proteinExistence type="predicted"/>
<comment type="caution">
    <text evidence="2">The sequence shown here is derived from an EMBL/GenBank/DDBJ whole genome shotgun (WGS) entry which is preliminary data.</text>
</comment>
<dbReference type="AlphaFoldDB" id="A0A853DMM8"/>
<accession>A0A853DMM8</accession>
<organism evidence="2 3">
    <name type="scientific">Allobranchiibius huperziae</name>
    <dbReference type="NCBI Taxonomy" id="1874116"/>
    <lineage>
        <taxon>Bacteria</taxon>
        <taxon>Bacillati</taxon>
        <taxon>Actinomycetota</taxon>
        <taxon>Actinomycetes</taxon>
        <taxon>Micrococcales</taxon>
        <taxon>Dermacoccaceae</taxon>
        <taxon>Allobranchiibius</taxon>
    </lineage>
</organism>
<sequence>MTFDGHRLAYRVHGSGPALVIVNQYWRAEDEVHTQLLSDRWQLFHITPVGYGESARVPGYAGEALCDQVLAVLDRHEVERCVIWGYSAGGAMAACVARATTRVSAMVCGGYSLFDPLTPGTLRQLDHRLRPDHASRSLWWWVNRFDWSNEVATMPCASLFYWGSDDRQMATKLRRAQNQLLLGDAEFVEFAGLDHASCNTHDALREHVIPMITERLRSRAGRSD</sequence>
<feature type="domain" description="AB hydrolase-1" evidence="1">
    <location>
        <begin position="36"/>
        <end position="108"/>
    </location>
</feature>
<dbReference type="SUPFAM" id="SSF53474">
    <property type="entry name" value="alpha/beta-Hydrolases"/>
    <property type="match status" value="1"/>
</dbReference>
<dbReference type="Pfam" id="PF00561">
    <property type="entry name" value="Abhydrolase_1"/>
    <property type="match status" value="1"/>
</dbReference>
<evidence type="ECO:0000313" key="3">
    <source>
        <dbReference type="Proteomes" id="UP000571817"/>
    </source>
</evidence>